<evidence type="ECO:0000256" key="3">
    <source>
        <dbReference type="ARBA" id="ARBA00022475"/>
    </source>
</evidence>
<keyword evidence="5" id="KW-0472">Membrane</keyword>
<keyword evidence="6" id="KW-0449">Lipoprotein</keyword>
<sequence length="353" mass="37532">MKLKRTLALLLAATSLVAMVGCGGSGTSETGSGSQGGEDTLKVGAIFESLGTQSFNDDILAGLQQAEEELPVELEYIEVTDIASTANSIRTLIAQGCTFLVIPSSSYRDAMVEVAAEYPDFKFLYLAAAEEGYDNIMSVEYRENEAAFLGGALAAMLSQTGKIGAVLAVQEPLQVRFQYGFMAGAYAVDPDCEVTTMFTNSYSDTNIGKEMATALYEQGCDYVSCFAGACNLGVFQAAQEAGEGKYCLGAATGQFDQAPDKIVASVVKPIDVAVVNVLRDYIENGTFAGGTASVWGLAEDGVTLRYTTMNDELLDSIPQEVLDKVEELKQQIIDGEITVPGTQEEYEAFTASV</sequence>
<dbReference type="Gene3D" id="3.40.50.2300">
    <property type="match status" value="2"/>
</dbReference>
<dbReference type="AlphaFoldDB" id="A0A9D2T159"/>
<evidence type="ECO:0000256" key="2">
    <source>
        <dbReference type="ARBA" id="ARBA00008610"/>
    </source>
</evidence>
<dbReference type="Pfam" id="PF02608">
    <property type="entry name" value="Bmp"/>
    <property type="match status" value="1"/>
</dbReference>
<keyword evidence="3" id="KW-1003">Cell membrane</keyword>
<dbReference type="InterPro" id="IPR003760">
    <property type="entry name" value="PnrA-like"/>
</dbReference>
<evidence type="ECO:0000313" key="9">
    <source>
        <dbReference type="EMBL" id="HJC41581.1"/>
    </source>
</evidence>
<evidence type="ECO:0000256" key="5">
    <source>
        <dbReference type="ARBA" id="ARBA00023136"/>
    </source>
</evidence>
<accession>A0A9D2T159</accession>
<comment type="subcellular location">
    <subcellularLocation>
        <location evidence="1">Cell membrane</location>
        <topology evidence="1">Lipid-anchor</topology>
    </subcellularLocation>
</comment>
<evidence type="ECO:0000313" key="10">
    <source>
        <dbReference type="Proteomes" id="UP000823882"/>
    </source>
</evidence>
<organism evidence="9 10">
    <name type="scientific">Candidatus Intestinimonas pullistercoris</name>
    <dbReference type="NCBI Taxonomy" id="2838623"/>
    <lineage>
        <taxon>Bacteria</taxon>
        <taxon>Bacillati</taxon>
        <taxon>Bacillota</taxon>
        <taxon>Clostridia</taxon>
        <taxon>Eubacteriales</taxon>
        <taxon>Intestinimonas</taxon>
    </lineage>
</organism>
<reference evidence="9" key="2">
    <citation type="submission" date="2021-04" db="EMBL/GenBank/DDBJ databases">
        <authorList>
            <person name="Gilroy R."/>
        </authorList>
    </citation>
    <scope>NUCLEOTIDE SEQUENCE</scope>
    <source>
        <strain evidence="9">CHK186-1790</strain>
    </source>
</reference>
<dbReference type="SUPFAM" id="SSF53822">
    <property type="entry name" value="Periplasmic binding protein-like I"/>
    <property type="match status" value="1"/>
</dbReference>
<protein>
    <submittedName>
        <fullName evidence="9">BMP family ABC transporter substrate-binding protein</fullName>
    </submittedName>
</protein>
<evidence type="ECO:0000256" key="6">
    <source>
        <dbReference type="ARBA" id="ARBA00023288"/>
    </source>
</evidence>
<dbReference type="EMBL" id="DWWJ01000154">
    <property type="protein sequence ID" value="HJC41581.1"/>
    <property type="molecule type" value="Genomic_DNA"/>
</dbReference>
<reference evidence="9" key="1">
    <citation type="journal article" date="2021" name="PeerJ">
        <title>Extensive microbial diversity within the chicken gut microbiome revealed by metagenomics and culture.</title>
        <authorList>
            <person name="Gilroy R."/>
            <person name="Ravi A."/>
            <person name="Getino M."/>
            <person name="Pursley I."/>
            <person name="Horton D.L."/>
            <person name="Alikhan N.F."/>
            <person name="Baker D."/>
            <person name="Gharbi K."/>
            <person name="Hall N."/>
            <person name="Watson M."/>
            <person name="Adriaenssens E.M."/>
            <person name="Foster-Nyarko E."/>
            <person name="Jarju S."/>
            <person name="Secka A."/>
            <person name="Antonio M."/>
            <person name="Oren A."/>
            <person name="Chaudhuri R.R."/>
            <person name="La Ragione R."/>
            <person name="Hildebrand F."/>
            <person name="Pallen M.J."/>
        </authorList>
    </citation>
    <scope>NUCLEOTIDE SEQUENCE</scope>
    <source>
        <strain evidence="9">CHK186-1790</strain>
    </source>
</reference>
<feature type="signal peptide" evidence="7">
    <location>
        <begin position="1"/>
        <end position="20"/>
    </location>
</feature>
<evidence type="ECO:0000256" key="7">
    <source>
        <dbReference type="SAM" id="SignalP"/>
    </source>
</evidence>
<dbReference type="PANTHER" id="PTHR34296:SF2">
    <property type="entry name" value="ABC TRANSPORTER GUANOSINE-BINDING PROTEIN NUPN"/>
    <property type="match status" value="1"/>
</dbReference>
<comment type="caution">
    <text evidence="9">The sequence shown here is derived from an EMBL/GenBank/DDBJ whole genome shotgun (WGS) entry which is preliminary data.</text>
</comment>
<dbReference type="Proteomes" id="UP000823882">
    <property type="component" value="Unassembled WGS sequence"/>
</dbReference>
<dbReference type="InterPro" id="IPR028082">
    <property type="entry name" value="Peripla_BP_I"/>
</dbReference>
<gene>
    <name evidence="9" type="ORF">H9701_08515</name>
</gene>
<dbReference type="InterPro" id="IPR050957">
    <property type="entry name" value="BMP_lipoprotein"/>
</dbReference>
<proteinExistence type="inferred from homology"/>
<feature type="chain" id="PRO_5039468809" evidence="7">
    <location>
        <begin position="21"/>
        <end position="353"/>
    </location>
</feature>
<dbReference type="PANTHER" id="PTHR34296">
    <property type="entry name" value="TRANSCRIPTIONAL ACTIVATOR PROTEIN MED"/>
    <property type="match status" value="1"/>
</dbReference>
<evidence type="ECO:0000259" key="8">
    <source>
        <dbReference type="Pfam" id="PF02608"/>
    </source>
</evidence>
<comment type="similarity">
    <text evidence="2">Belongs to the BMP lipoprotein family.</text>
</comment>
<dbReference type="PROSITE" id="PS51257">
    <property type="entry name" value="PROKAR_LIPOPROTEIN"/>
    <property type="match status" value="1"/>
</dbReference>
<evidence type="ECO:0000256" key="1">
    <source>
        <dbReference type="ARBA" id="ARBA00004193"/>
    </source>
</evidence>
<keyword evidence="4 7" id="KW-0732">Signal</keyword>
<feature type="domain" description="ABC transporter substrate-binding protein PnrA-like" evidence="8">
    <location>
        <begin position="52"/>
        <end position="342"/>
    </location>
</feature>
<dbReference type="GO" id="GO:0005886">
    <property type="term" value="C:plasma membrane"/>
    <property type="evidence" value="ECO:0007669"/>
    <property type="project" value="UniProtKB-SubCell"/>
</dbReference>
<evidence type="ECO:0000256" key="4">
    <source>
        <dbReference type="ARBA" id="ARBA00022729"/>
    </source>
</evidence>
<name>A0A9D2T159_9FIRM</name>